<reference evidence="12 13" key="1">
    <citation type="submission" date="2016-11" db="EMBL/GenBank/DDBJ databases">
        <title>Actinomyces gypaetusis sp. nov. isolated from the vulture Gypaetus barbatus in Qinghai Tibet Plateau China.</title>
        <authorList>
            <person name="Meng X."/>
        </authorList>
    </citation>
    <scope>NUCLEOTIDE SEQUENCE [LARGE SCALE GENOMIC DNA]</scope>
    <source>
        <strain evidence="12 13">VUL4_2</strain>
    </source>
</reference>
<name>A0A1Q5PQB1_9ACTO</name>
<dbReference type="InterPro" id="IPR005846">
    <property type="entry name" value="A-D-PHexomutase_a/b/a-III"/>
</dbReference>
<dbReference type="GO" id="GO:0000287">
    <property type="term" value="F:magnesium ion binding"/>
    <property type="evidence" value="ECO:0007669"/>
    <property type="project" value="InterPro"/>
</dbReference>
<dbReference type="InterPro" id="IPR005845">
    <property type="entry name" value="A-D-PHexomutase_a/b/a-II"/>
</dbReference>
<dbReference type="Gene3D" id="3.30.310.50">
    <property type="entry name" value="Alpha-D-phosphohexomutase, C-terminal domain"/>
    <property type="match status" value="1"/>
</dbReference>
<dbReference type="CDD" id="cd05800">
    <property type="entry name" value="PGM_like2"/>
    <property type="match status" value="1"/>
</dbReference>
<evidence type="ECO:0000256" key="5">
    <source>
        <dbReference type="ARBA" id="ARBA00022842"/>
    </source>
</evidence>
<dbReference type="InterPro" id="IPR005844">
    <property type="entry name" value="A-D-PHexomutase_a/b/a-I"/>
</dbReference>
<evidence type="ECO:0000256" key="3">
    <source>
        <dbReference type="ARBA" id="ARBA00022553"/>
    </source>
</evidence>
<keyword evidence="6" id="KW-0413">Isomerase</keyword>
<evidence type="ECO:0000256" key="1">
    <source>
        <dbReference type="ARBA" id="ARBA00001946"/>
    </source>
</evidence>
<comment type="cofactor">
    <cofactor evidence="1">
        <name>Mg(2+)</name>
        <dbReference type="ChEBI" id="CHEBI:18420"/>
    </cofactor>
</comment>
<gene>
    <name evidence="12" type="ORF">BSR29_01155</name>
</gene>
<keyword evidence="13" id="KW-1185">Reference proteome</keyword>
<organism evidence="12 13">
    <name type="scientific">Boudabousia liubingyangii</name>
    <dbReference type="NCBI Taxonomy" id="1921764"/>
    <lineage>
        <taxon>Bacteria</taxon>
        <taxon>Bacillati</taxon>
        <taxon>Actinomycetota</taxon>
        <taxon>Actinomycetes</taxon>
        <taxon>Actinomycetales</taxon>
        <taxon>Actinomycetaceae</taxon>
        <taxon>Boudabousia</taxon>
    </lineage>
</organism>
<dbReference type="GO" id="GO:0006166">
    <property type="term" value="P:purine ribonucleoside salvage"/>
    <property type="evidence" value="ECO:0007669"/>
    <property type="project" value="TreeGrafter"/>
</dbReference>
<dbReference type="Pfam" id="PF02878">
    <property type="entry name" value="PGM_PMM_I"/>
    <property type="match status" value="1"/>
</dbReference>
<dbReference type="PRINTS" id="PR00509">
    <property type="entry name" value="PGMPMM"/>
</dbReference>
<dbReference type="STRING" id="1921764.BSR28_01370"/>
<dbReference type="InterPro" id="IPR016066">
    <property type="entry name" value="A-D-PHexomutase_CS"/>
</dbReference>
<accession>A0A1Q5PQB1</accession>
<dbReference type="SUPFAM" id="SSF55957">
    <property type="entry name" value="Phosphoglucomutase, C-terminal domain"/>
    <property type="match status" value="1"/>
</dbReference>
<proteinExistence type="inferred from homology"/>
<dbReference type="OrthoDB" id="9803322at2"/>
<feature type="domain" description="Alpha-D-phosphohexomutase alpha/beta/alpha" evidence="9">
    <location>
        <begin position="3"/>
        <end position="131"/>
    </location>
</feature>
<evidence type="ECO:0000259" key="9">
    <source>
        <dbReference type="Pfam" id="PF02878"/>
    </source>
</evidence>
<feature type="domain" description="Alpha-D-phosphohexomutase alpha/beta/alpha" evidence="11">
    <location>
        <begin position="267"/>
        <end position="378"/>
    </location>
</feature>
<protein>
    <submittedName>
        <fullName evidence="12">Phosphonomutase</fullName>
    </submittedName>
</protein>
<evidence type="ECO:0000313" key="13">
    <source>
        <dbReference type="Proteomes" id="UP000186785"/>
    </source>
</evidence>
<keyword evidence="3" id="KW-0597">Phosphoprotein</keyword>
<dbReference type="PANTHER" id="PTHR45745:SF1">
    <property type="entry name" value="PHOSPHOGLUCOMUTASE 2B-RELATED"/>
    <property type="match status" value="1"/>
</dbReference>
<dbReference type="FunFam" id="3.40.120.10:FF:000028">
    <property type="entry name" value="GlcNAc phosphomutase"/>
    <property type="match status" value="1"/>
</dbReference>
<dbReference type="SUPFAM" id="SSF53738">
    <property type="entry name" value="Phosphoglucomutase, first 3 domains"/>
    <property type="match status" value="2"/>
</dbReference>
<dbReference type="PROSITE" id="PS00710">
    <property type="entry name" value="PGM_PMM"/>
    <property type="match status" value="1"/>
</dbReference>
<dbReference type="Pfam" id="PF02880">
    <property type="entry name" value="PGM_PMM_III"/>
    <property type="match status" value="1"/>
</dbReference>
<comment type="caution">
    <text evidence="12">The sequence shown here is derived from an EMBL/GenBank/DDBJ whole genome shotgun (WGS) entry which is preliminary data.</text>
</comment>
<dbReference type="AlphaFoldDB" id="A0A1Q5PQB1"/>
<dbReference type="Pfam" id="PF02879">
    <property type="entry name" value="PGM_PMM_II"/>
    <property type="match status" value="1"/>
</dbReference>
<evidence type="ECO:0000259" key="11">
    <source>
        <dbReference type="Pfam" id="PF02880"/>
    </source>
</evidence>
<dbReference type="InterPro" id="IPR036900">
    <property type="entry name" value="A-D-PHexomutase_C_sf"/>
</dbReference>
<dbReference type="Gene3D" id="3.40.120.10">
    <property type="entry name" value="Alpha-D-Glucose-1,6-Bisphosphate, subunit A, domain 3"/>
    <property type="match status" value="3"/>
</dbReference>
<dbReference type="Pfam" id="PF00408">
    <property type="entry name" value="PGM_PMM_IV"/>
    <property type="match status" value="1"/>
</dbReference>
<dbReference type="EMBL" id="MQSV01000001">
    <property type="protein sequence ID" value="OKL49595.1"/>
    <property type="molecule type" value="Genomic_DNA"/>
</dbReference>
<evidence type="ECO:0000259" key="8">
    <source>
        <dbReference type="Pfam" id="PF00408"/>
    </source>
</evidence>
<dbReference type="GO" id="GO:0005975">
    <property type="term" value="P:carbohydrate metabolic process"/>
    <property type="evidence" value="ECO:0007669"/>
    <property type="project" value="InterPro"/>
</dbReference>
<evidence type="ECO:0000256" key="2">
    <source>
        <dbReference type="ARBA" id="ARBA00010231"/>
    </source>
</evidence>
<dbReference type="GO" id="GO:0008973">
    <property type="term" value="F:phosphopentomutase activity"/>
    <property type="evidence" value="ECO:0007669"/>
    <property type="project" value="TreeGrafter"/>
</dbReference>
<dbReference type="InterPro" id="IPR016055">
    <property type="entry name" value="A-D-PHexomutase_a/b/a-I/II/III"/>
</dbReference>
<evidence type="ECO:0000256" key="6">
    <source>
        <dbReference type="ARBA" id="ARBA00023235"/>
    </source>
</evidence>
<keyword evidence="4 7" id="KW-0479">Metal-binding</keyword>
<feature type="domain" description="Alpha-D-phosphohexomutase C-terminal" evidence="8">
    <location>
        <begin position="420"/>
        <end position="466"/>
    </location>
</feature>
<evidence type="ECO:0000259" key="10">
    <source>
        <dbReference type="Pfam" id="PF02879"/>
    </source>
</evidence>
<dbReference type="PANTHER" id="PTHR45745">
    <property type="entry name" value="PHOSPHOMANNOMUTASE 45A"/>
    <property type="match status" value="1"/>
</dbReference>
<evidence type="ECO:0000256" key="4">
    <source>
        <dbReference type="ARBA" id="ARBA00022723"/>
    </source>
</evidence>
<dbReference type="RefSeq" id="WP_073708486.1">
    <property type="nucleotide sequence ID" value="NZ_MQSV01000001.1"/>
</dbReference>
<feature type="domain" description="Alpha-D-phosphohexomutase alpha/beta/alpha" evidence="10">
    <location>
        <begin position="162"/>
        <end position="262"/>
    </location>
</feature>
<evidence type="ECO:0000313" key="12">
    <source>
        <dbReference type="EMBL" id="OKL49595.1"/>
    </source>
</evidence>
<sequence length="473" mass="52742">MFKFGTGGWRAIIGDEYTKANLQKLAFALAHHMKREGTDQQGLVLGYDRRFLSKESCVWLTEVLAAQGIPVKFVDGASPTPLIMFWVKKQEYPYGLMVTASHNPAVYNGVKVMTAGGRDAEAEFTSHLEEIGWELEGQEIPTMPYEEALASGLVEIVNPRNDYIDAIIDLIDTKAIHDANLKIALDPMYGVSQQAIRVILLSSRAQLEVINENHDALFGGRMPAPSQAFTRNLATYVIDHEFDLGIATDGDADRLGVIDDKGNYIHSNQVLCLLYYYLLAYKGWRGPVVRNVATTHTLDKIAESFGEKCYEVPVGFKHISSKMSETDALIGGESSGGLTVRGHIHGKDGVYASSLLVEMRAVTGMPISALMEEIYDKYGRTYMAEHSFPFDPNRAEELRQRIYQDCELPDLGVEVDHTSNRDGLKVYLKDGGWLIARFSGTEPLLRVFAERENEADAEALAMDFARYYELISD</sequence>
<comment type="similarity">
    <text evidence="2 7">Belongs to the phosphohexose mutase family.</text>
</comment>
<evidence type="ECO:0000256" key="7">
    <source>
        <dbReference type="RuleBase" id="RU004326"/>
    </source>
</evidence>
<dbReference type="InterPro" id="IPR005841">
    <property type="entry name" value="Alpha-D-phosphohexomutase_SF"/>
</dbReference>
<keyword evidence="5 7" id="KW-0460">Magnesium</keyword>
<dbReference type="Proteomes" id="UP000186785">
    <property type="component" value="Unassembled WGS sequence"/>
</dbReference>
<dbReference type="InterPro" id="IPR005843">
    <property type="entry name" value="A-D-PHexomutase_C"/>
</dbReference>